<dbReference type="AlphaFoldDB" id="A0A0C9QQ15"/>
<feature type="compositionally biased region" description="Polar residues" evidence="1">
    <location>
        <begin position="35"/>
        <end position="49"/>
    </location>
</feature>
<feature type="compositionally biased region" description="Basic and acidic residues" evidence="1">
    <location>
        <begin position="51"/>
        <end position="60"/>
    </location>
</feature>
<gene>
    <name evidence="2" type="primary">add</name>
    <name evidence="2" type="ORF">g.32042</name>
</gene>
<evidence type="ECO:0000256" key="1">
    <source>
        <dbReference type="SAM" id="MobiDB-lite"/>
    </source>
</evidence>
<sequence length="158" mass="17100">MPKGVTSTGCLEASATSLHSSGQDSGIVARACNCGHSSTPSSADSSNGYEDSLKSLHRSQEQISRGPEAAATSERQTVVPSGRQRFHSFSNGESIYGRDTSLRREMRYRTNTEKRQQGHPEPIHVSRTMIRESHGVGIDKQGVARLRGAAGSSHSLFW</sequence>
<name>A0A0C9QQ15_9HYME</name>
<organism evidence="2">
    <name type="scientific">Fopius arisanus</name>
    <dbReference type="NCBI Taxonomy" id="64838"/>
    <lineage>
        <taxon>Eukaryota</taxon>
        <taxon>Metazoa</taxon>
        <taxon>Ecdysozoa</taxon>
        <taxon>Arthropoda</taxon>
        <taxon>Hexapoda</taxon>
        <taxon>Insecta</taxon>
        <taxon>Pterygota</taxon>
        <taxon>Neoptera</taxon>
        <taxon>Endopterygota</taxon>
        <taxon>Hymenoptera</taxon>
        <taxon>Apocrita</taxon>
        <taxon>Ichneumonoidea</taxon>
        <taxon>Braconidae</taxon>
        <taxon>Opiinae</taxon>
        <taxon>Fopius</taxon>
    </lineage>
</organism>
<protein>
    <submittedName>
        <fullName evidence="2">Add protein</fullName>
    </submittedName>
</protein>
<accession>A0A0C9QQ15</accession>
<evidence type="ECO:0000313" key="2">
    <source>
        <dbReference type="EMBL" id="JAG72509.1"/>
    </source>
</evidence>
<reference evidence="2" key="1">
    <citation type="submission" date="2015-01" db="EMBL/GenBank/DDBJ databases">
        <title>Transcriptome Assembly of Fopius arisanus.</title>
        <authorList>
            <person name="Geib S."/>
        </authorList>
    </citation>
    <scope>NUCLEOTIDE SEQUENCE</scope>
</reference>
<dbReference type="EMBL" id="GBYB01002742">
    <property type="protein sequence ID" value="JAG72509.1"/>
    <property type="molecule type" value="Transcribed_RNA"/>
</dbReference>
<feature type="region of interest" description="Disordered" evidence="1">
    <location>
        <begin position="30"/>
        <end position="102"/>
    </location>
</feature>
<proteinExistence type="predicted"/>